<keyword evidence="6" id="KW-0733">Signal recognition particle</keyword>
<dbReference type="Proteomes" id="UP000051952">
    <property type="component" value="Unassembled WGS sequence"/>
</dbReference>
<keyword evidence="5" id="KW-0694">RNA-binding</keyword>
<evidence type="ECO:0000256" key="6">
    <source>
        <dbReference type="ARBA" id="ARBA00023135"/>
    </source>
</evidence>
<evidence type="ECO:0000256" key="7">
    <source>
        <dbReference type="ARBA" id="ARBA00023242"/>
    </source>
</evidence>
<protein>
    <recommendedName>
        <fullName evidence="9">Signal recognition particle subunit SRP68</fullName>
    </recommendedName>
</protein>
<dbReference type="GO" id="GO:0005786">
    <property type="term" value="C:signal recognition particle, endoplasmic reticulum targeting"/>
    <property type="evidence" value="ECO:0007669"/>
    <property type="project" value="UniProtKB-KW"/>
</dbReference>
<dbReference type="OMA" id="DERFIHI"/>
<evidence type="ECO:0000256" key="10">
    <source>
        <dbReference type="SAM" id="MobiDB-lite"/>
    </source>
</evidence>
<evidence type="ECO:0000256" key="4">
    <source>
        <dbReference type="ARBA" id="ARBA00022490"/>
    </source>
</evidence>
<evidence type="ECO:0000256" key="1">
    <source>
        <dbReference type="ARBA" id="ARBA00004496"/>
    </source>
</evidence>
<feature type="region of interest" description="Disordered" evidence="10">
    <location>
        <begin position="529"/>
        <end position="572"/>
    </location>
</feature>
<dbReference type="CDD" id="cd15481">
    <property type="entry name" value="SRP68-RBD"/>
    <property type="match status" value="1"/>
</dbReference>
<gene>
    <name evidence="11" type="ORF">BSAL_80435</name>
</gene>
<evidence type="ECO:0000256" key="3">
    <source>
        <dbReference type="ARBA" id="ARBA00009352"/>
    </source>
</evidence>
<evidence type="ECO:0000256" key="2">
    <source>
        <dbReference type="ARBA" id="ARBA00004604"/>
    </source>
</evidence>
<keyword evidence="7" id="KW-0539">Nucleus</keyword>
<keyword evidence="8" id="KW-0687">Ribonucleoprotein</keyword>
<dbReference type="InterPro" id="IPR034652">
    <property type="entry name" value="SRP68-RBD"/>
</dbReference>
<evidence type="ECO:0000256" key="5">
    <source>
        <dbReference type="ARBA" id="ARBA00022884"/>
    </source>
</evidence>
<dbReference type="PANTHER" id="PTHR12860">
    <property type="entry name" value="SIGNAL RECOGNITION PARTICLE 68 KDA PROTEIN"/>
    <property type="match status" value="1"/>
</dbReference>
<evidence type="ECO:0000313" key="12">
    <source>
        <dbReference type="Proteomes" id="UP000051952"/>
    </source>
</evidence>
<reference evidence="12" key="1">
    <citation type="submission" date="2015-09" db="EMBL/GenBank/DDBJ databases">
        <authorList>
            <consortium name="Pathogen Informatics"/>
        </authorList>
    </citation>
    <scope>NUCLEOTIDE SEQUENCE [LARGE SCALE GENOMIC DNA]</scope>
    <source>
        <strain evidence="12">Lake Konstanz</strain>
    </source>
</reference>
<dbReference type="GO" id="GO:0006614">
    <property type="term" value="P:SRP-dependent cotranslational protein targeting to membrane"/>
    <property type="evidence" value="ECO:0007669"/>
    <property type="project" value="InterPro"/>
</dbReference>
<dbReference type="GO" id="GO:0008312">
    <property type="term" value="F:7S RNA binding"/>
    <property type="evidence" value="ECO:0007669"/>
    <property type="project" value="InterPro"/>
</dbReference>
<feature type="compositionally biased region" description="Gly residues" evidence="10">
    <location>
        <begin position="563"/>
        <end position="572"/>
    </location>
</feature>
<dbReference type="GO" id="GO:0005730">
    <property type="term" value="C:nucleolus"/>
    <property type="evidence" value="ECO:0007669"/>
    <property type="project" value="UniProtKB-SubCell"/>
</dbReference>
<evidence type="ECO:0000313" key="11">
    <source>
        <dbReference type="EMBL" id="CUG51259.1"/>
    </source>
</evidence>
<dbReference type="Gene3D" id="1.10.3450.40">
    <property type="entry name" value="Signal recognition particle, SRP68 subunit, RNA-binding domain"/>
    <property type="match status" value="1"/>
</dbReference>
<evidence type="ECO:0000256" key="8">
    <source>
        <dbReference type="ARBA" id="ARBA00023274"/>
    </source>
</evidence>
<keyword evidence="4" id="KW-0963">Cytoplasm</keyword>
<dbReference type="InterPro" id="IPR026258">
    <property type="entry name" value="SRP68"/>
</dbReference>
<dbReference type="GO" id="GO:0005047">
    <property type="term" value="F:signal recognition particle binding"/>
    <property type="evidence" value="ECO:0007669"/>
    <property type="project" value="InterPro"/>
</dbReference>
<proteinExistence type="inferred from homology"/>
<dbReference type="VEuPathDB" id="TriTrypDB:BSAL_80435"/>
<dbReference type="EMBL" id="CYKH01000851">
    <property type="protein sequence ID" value="CUG51259.1"/>
    <property type="molecule type" value="Genomic_DNA"/>
</dbReference>
<comment type="similarity">
    <text evidence="3">Belongs to the SRP68 family.</text>
</comment>
<dbReference type="PANTHER" id="PTHR12860:SF0">
    <property type="entry name" value="SIGNAL RECOGNITION PARTICLE SUBUNIT SRP68"/>
    <property type="match status" value="1"/>
</dbReference>
<accession>A0A0S4J2Z5</accession>
<dbReference type="AlphaFoldDB" id="A0A0S4J2Z5"/>
<evidence type="ECO:0000256" key="9">
    <source>
        <dbReference type="ARBA" id="ARBA00029498"/>
    </source>
</evidence>
<dbReference type="InterPro" id="IPR038253">
    <property type="entry name" value="SRP68_N_sf"/>
</dbReference>
<dbReference type="Pfam" id="PF16969">
    <property type="entry name" value="SRP68"/>
    <property type="match status" value="2"/>
</dbReference>
<comment type="subcellular location">
    <subcellularLocation>
        <location evidence="1">Cytoplasm</location>
    </subcellularLocation>
    <subcellularLocation>
        <location evidence="2">Nucleus</location>
        <location evidence="2">Nucleolus</location>
    </subcellularLocation>
</comment>
<sequence>MPISLDLLFTLKETQLQHGLRAENYARYHQYLSNRVATLRRQLKLSNDKKKFLHREVTATNATDARHLVLLALYAERCWAEAESILETIATVKRQETAGASKGNAPAGGIPPKEQYRKRLNKAVVWAQKLSDVSAAVADPRTQIEAKGYSFEAVGRCALSHGRFADARDAFKQARDFYITLQPQSNESQWPIVMAKVGELDDRVVYCMECLGEDPMSYRPTQHGGVAAQFAVTVKWNRRNLNIFNVKVKDTLREVQQSEWAAVKQRALEAAAGPIPIGTQAKVLEVLDRTMGLYNDALSHARTDLRSASDSQRQEQQLLVHYLTYHVALLSLERTKFMLEVFERRYRSTVDALRSTAGGVKGAKGVKDFPLSQYASPLEVIRLCDAGLETVAEMCLLPGVGGNDEVESWEQALTSTKLYYSAEANRVAGDRSVASTQYAKAKSILTSSSSVEGLARRVDEGLLSLSAENALQSFQQNATPGAKFLVDSLDTPAVASAVTKFPPDYQAVPCKPVFVDIAATYVDYPGTANAAPPPEAKKNASAHQDPQQAGAPEGDQGAQGKKWGWGWGWGKK</sequence>
<name>A0A0S4J2Z5_BODSA</name>
<dbReference type="OrthoDB" id="10255118at2759"/>
<dbReference type="GO" id="GO:0030942">
    <property type="term" value="F:endoplasmic reticulum signal peptide binding"/>
    <property type="evidence" value="ECO:0007669"/>
    <property type="project" value="InterPro"/>
</dbReference>
<keyword evidence="12" id="KW-1185">Reference proteome</keyword>
<organism evidence="11 12">
    <name type="scientific">Bodo saltans</name>
    <name type="common">Flagellated protozoan</name>
    <dbReference type="NCBI Taxonomy" id="75058"/>
    <lineage>
        <taxon>Eukaryota</taxon>
        <taxon>Discoba</taxon>
        <taxon>Euglenozoa</taxon>
        <taxon>Kinetoplastea</taxon>
        <taxon>Metakinetoplastina</taxon>
        <taxon>Eubodonida</taxon>
        <taxon>Bodonidae</taxon>
        <taxon>Bodo</taxon>
    </lineage>
</organism>